<accession>A0A9N8W906</accession>
<dbReference type="GO" id="GO:0000978">
    <property type="term" value="F:RNA polymerase II cis-regulatory region sequence-specific DNA binding"/>
    <property type="evidence" value="ECO:0007669"/>
    <property type="project" value="TreeGrafter"/>
</dbReference>
<keyword evidence="3" id="KW-0539">Nucleus</keyword>
<evidence type="ECO:0000259" key="5">
    <source>
        <dbReference type="PROSITE" id="PS50118"/>
    </source>
</evidence>
<dbReference type="GO" id="GO:0001228">
    <property type="term" value="F:DNA-binding transcription activator activity, RNA polymerase II-specific"/>
    <property type="evidence" value="ECO:0007669"/>
    <property type="project" value="TreeGrafter"/>
</dbReference>
<protein>
    <submittedName>
        <fullName evidence="6">1763_t:CDS:1</fullName>
    </submittedName>
</protein>
<organism evidence="6 7">
    <name type="scientific">Paraglomus occultum</name>
    <dbReference type="NCBI Taxonomy" id="144539"/>
    <lineage>
        <taxon>Eukaryota</taxon>
        <taxon>Fungi</taxon>
        <taxon>Fungi incertae sedis</taxon>
        <taxon>Mucoromycota</taxon>
        <taxon>Glomeromycotina</taxon>
        <taxon>Glomeromycetes</taxon>
        <taxon>Paraglomerales</taxon>
        <taxon>Paraglomeraceae</taxon>
        <taxon>Paraglomus</taxon>
    </lineage>
</organism>
<dbReference type="PROSITE" id="PS50118">
    <property type="entry name" value="HMG_BOX_2"/>
    <property type="match status" value="1"/>
</dbReference>
<dbReference type="GO" id="GO:0030154">
    <property type="term" value="P:cell differentiation"/>
    <property type="evidence" value="ECO:0007669"/>
    <property type="project" value="TreeGrafter"/>
</dbReference>
<proteinExistence type="predicted"/>
<evidence type="ECO:0000256" key="1">
    <source>
        <dbReference type="ARBA" id="ARBA00023125"/>
    </source>
</evidence>
<name>A0A9N8W906_9GLOM</name>
<feature type="DNA-binding region" description="HMG box" evidence="3">
    <location>
        <begin position="60"/>
        <end position="130"/>
    </location>
</feature>
<dbReference type="Proteomes" id="UP000789572">
    <property type="component" value="Unassembled WGS sequence"/>
</dbReference>
<dbReference type="OrthoDB" id="2403940at2759"/>
<dbReference type="CDD" id="cd01389">
    <property type="entry name" value="HMG-box_ROX1-like"/>
    <property type="match status" value="1"/>
</dbReference>
<dbReference type="Pfam" id="PF00505">
    <property type="entry name" value="HMG_box"/>
    <property type="match status" value="1"/>
</dbReference>
<evidence type="ECO:0000256" key="4">
    <source>
        <dbReference type="SAM" id="MobiDB-lite"/>
    </source>
</evidence>
<comment type="caution">
    <text evidence="6">The sequence shown here is derived from an EMBL/GenBank/DDBJ whole genome shotgun (WGS) entry which is preliminary data.</text>
</comment>
<evidence type="ECO:0000256" key="3">
    <source>
        <dbReference type="PROSITE-ProRule" id="PRU00267"/>
    </source>
</evidence>
<reference evidence="6" key="1">
    <citation type="submission" date="2021-06" db="EMBL/GenBank/DDBJ databases">
        <authorList>
            <person name="Kallberg Y."/>
            <person name="Tangrot J."/>
            <person name="Rosling A."/>
        </authorList>
    </citation>
    <scope>NUCLEOTIDE SEQUENCE</scope>
    <source>
        <strain evidence="6">IA702</strain>
    </source>
</reference>
<keyword evidence="2" id="KW-0804">Transcription</keyword>
<dbReference type="InterPro" id="IPR036910">
    <property type="entry name" value="HMG_box_dom_sf"/>
</dbReference>
<evidence type="ECO:0000256" key="2">
    <source>
        <dbReference type="ARBA" id="ARBA00023163"/>
    </source>
</evidence>
<keyword evidence="1 3" id="KW-0238">DNA-binding</keyword>
<feature type="region of interest" description="Disordered" evidence="4">
    <location>
        <begin position="164"/>
        <end position="184"/>
    </location>
</feature>
<dbReference type="EMBL" id="CAJVPJ010000109">
    <property type="protein sequence ID" value="CAG8479235.1"/>
    <property type="molecule type" value="Genomic_DNA"/>
</dbReference>
<dbReference type="SMART" id="SM00398">
    <property type="entry name" value="HMG"/>
    <property type="match status" value="1"/>
</dbReference>
<feature type="domain" description="HMG box" evidence="5">
    <location>
        <begin position="60"/>
        <end position="130"/>
    </location>
</feature>
<dbReference type="Gene3D" id="1.10.30.10">
    <property type="entry name" value="High mobility group box domain"/>
    <property type="match status" value="1"/>
</dbReference>
<dbReference type="SUPFAM" id="SSF47095">
    <property type="entry name" value="HMG-box"/>
    <property type="match status" value="1"/>
</dbReference>
<dbReference type="InterPro" id="IPR009071">
    <property type="entry name" value="HMG_box_dom"/>
</dbReference>
<dbReference type="PANTHER" id="PTHR10270">
    <property type="entry name" value="SOX TRANSCRIPTION FACTOR"/>
    <property type="match status" value="1"/>
</dbReference>
<evidence type="ECO:0000313" key="7">
    <source>
        <dbReference type="Proteomes" id="UP000789572"/>
    </source>
</evidence>
<dbReference type="InterPro" id="IPR050140">
    <property type="entry name" value="SRY-related_HMG-box_TF-like"/>
</dbReference>
<keyword evidence="7" id="KW-1185">Reference proteome</keyword>
<dbReference type="AlphaFoldDB" id="A0A9N8W906"/>
<evidence type="ECO:0000313" key="6">
    <source>
        <dbReference type="EMBL" id="CAG8479235.1"/>
    </source>
</evidence>
<gene>
    <name evidence="6" type="ORF">POCULU_LOCUS1452</name>
</gene>
<dbReference type="GO" id="GO:0005634">
    <property type="term" value="C:nucleus"/>
    <property type="evidence" value="ECO:0007669"/>
    <property type="project" value="UniProtKB-UniRule"/>
</dbReference>
<sequence length="208" mass="24207">MNNGFFYTDLVSSIASTSANVKPNPIADFTDTELHLLDWPPCYVHEDLLKFNDKSRPVTPPRPQNAWVLYRKNFEKCLRLQNPDGVFRVKDVSKKASLQWKEEPSEVKQYFCALSKFAQYVHRYTYPYYVYHPKRRKRENKEYRFKVIGSKEYGRREIIKEAANKRTDEGNGESAGRTETSSEECNLINENTVGVVPVENSNLPMTLP</sequence>
<dbReference type="PANTHER" id="PTHR10270:SF161">
    <property type="entry name" value="SEX-DETERMINING REGION Y PROTEIN"/>
    <property type="match status" value="1"/>
</dbReference>